<dbReference type="InParanoid" id="E9DX09"/>
<proteinExistence type="inferred from homology"/>
<evidence type="ECO:0000256" key="6">
    <source>
        <dbReference type="ARBA" id="ARBA00042242"/>
    </source>
</evidence>
<dbReference type="InterPro" id="IPR020560">
    <property type="entry name" value="PRibGlycinamide_synth_C-dom"/>
</dbReference>
<feature type="domain" description="Phosphoribosylglycinamide synthetase C-domain" evidence="9">
    <location>
        <begin position="119"/>
        <end position="193"/>
    </location>
</feature>
<gene>
    <name evidence="10" type="ORF">MAC_02157</name>
</gene>
<dbReference type="OrthoDB" id="2018833at2759"/>
<dbReference type="GO" id="GO:0004637">
    <property type="term" value="F:phosphoribosylamine-glycine ligase activity"/>
    <property type="evidence" value="ECO:0007669"/>
    <property type="project" value="InterPro"/>
</dbReference>
<keyword evidence="2" id="KW-0547">Nucleotide-binding</keyword>
<accession>E9DX09</accession>
<evidence type="ECO:0000256" key="3">
    <source>
        <dbReference type="ARBA" id="ARBA00022755"/>
    </source>
</evidence>
<evidence type="ECO:0000256" key="2">
    <source>
        <dbReference type="ARBA" id="ARBA00022741"/>
    </source>
</evidence>
<comment type="catalytic activity">
    <reaction evidence="8">
        <text>2-formamido-N(1)-(5-O-phospho-beta-D-ribosyl)acetamidine + ATP = 5-amino-1-(5-phospho-beta-D-ribosyl)imidazole + ADP + phosphate + H(+)</text>
        <dbReference type="Rhea" id="RHEA:23032"/>
        <dbReference type="ChEBI" id="CHEBI:15378"/>
        <dbReference type="ChEBI" id="CHEBI:30616"/>
        <dbReference type="ChEBI" id="CHEBI:43474"/>
        <dbReference type="ChEBI" id="CHEBI:137981"/>
        <dbReference type="ChEBI" id="CHEBI:147287"/>
        <dbReference type="ChEBI" id="CHEBI:456216"/>
        <dbReference type="EC" id="6.3.3.1"/>
    </reaction>
</comment>
<protein>
    <recommendedName>
        <fullName evidence="6">Glycinamide ribonucleotide synthetase</fullName>
    </recommendedName>
    <alternativeName>
        <fullName evidence="7">Phosphoribosylglycinamide synthetase</fullName>
    </alternativeName>
</protein>
<dbReference type="STRING" id="655827.E9DX09"/>
<dbReference type="InterPro" id="IPR037123">
    <property type="entry name" value="PRibGlycinamide_synth_C_sf"/>
</dbReference>
<reference evidence="10 11" key="1">
    <citation type="journal article" date="2011" name="PLoS Genet.">
        <title>Genome sequencing and comparative transcriptomics of the model entomopathogenic fungi Metarhizium anisopliae and M. acridum.</title>
        <authorList>
            <person name="Gao Q."/>
            <person name="Jin K."/>
            <person name="Ying S.H."/>
            <person name="Zhang Y."/>
            <person name="Xiao G."/>
            <person name="Shang Y."/>
            <person name="Duan Z."/>
            <person name="Hu X."/>
            <person name="Xie X.Q."/>
            <person name="Zhou G."/>
            <person name="Peng G."/>
            <person name="Luo Z."/>
            <person name="Huang W."/>
            <person name="Wang B."/>
            <person name="Fang W."/>
            <person name="Wang S."/>
            <person name="Zhong Y."/>
            <person name="Ma L.J."/>
            <person name="St Leger R.J."/>
            <person name="Zhao G.P."/>
            <person name="Pei Y."/>
            <person name="Feng M.G."/>
            <person name="Xia Y."/>
            <person name="Wang C."/>
        </authorList>
    </citation>
    <scope>NUCLEOTIDE SEQUENCE [LARGE SCALE GENOMIC DNA]</scope>
    <source>
        <strain evidence="10 11">CQMa 102</strain>
    </source>
</reference>
<keyword evidence="4" id="KW-0067">ATP-binding</keyword>
<dbReference type="InterPro" id="IPR011054">
    <property type="entry name" value="Rudment_hybrid_motif"/>
</dbReference>
<dbReference type="GeneID" id="19246468"/>
<evidence type="ECO:0000256" key="7">
    <source>
        <dbReference type="ARBA" id="ARBA00042864"/>
    </source>
</evidence>
<dbReference type="GO" id="GO:0005524">
    <property type="term" value="F:ATP binding"/>
    <property type="evidence" value="ECO:0007669"/>
    <property type="project" value="UniProtKB-KW"/>
</dbReference>
<dbReference type="Pfam" id="PF01071">
    <property type="entry name" value="GARS_A"/>
    <property type="match status" value="1"/>
</dbReference>
<keyword evidence="11" id="KW-1185">Reference proteome</keyword>
<evidence type="ECO:0000256" key="1">
    <source>
        <dbReference type="ARBA" id="ARBA00022598"/>
    </source>
</evidence>
<evidence type="ECO:0000259" key="9">
    <source>
        <dbReference type="SMART" id="SM01210"/>
    </source>
</evidence>
<organism evidence="11">
    <name type="scientific">Metarhizium acridum (strain CQMa 102)</name>
    <dbReference type="NCBI Taxonomy" id="655827"/>
    <lineage>
        <taxon>Eukaryota</taxon>
        <taxon>Fungi</taxon>
        <taxon>Dikarya</taxon>
        <taxon>Ascomycota</taxon>
        <taxon>Pezizomycotina</taxon>
        <taxon>Sordariomycetes</taxon>
        <taxon>Hypocreomycetidae</taxon>
        <taxon>Hypocreales</taxon>
        <taxon>Clavicipitaceae</taxon>
        <taxon>Metarhizium</taxon>
    </lineage>
</organism>
<keyword evidence="3" id="KW-0658">Purine biosynthesis</keyword>
<comment type="similarity">
    <text evidence="5">Belongs to the GARS family.</text>
</comment>
<dbReference type="SMART" id="SM01209">
    <property type="entry name" value="GARS_A"/>
    <property type="match status" value="1"/>
</dbReference>
<dbReference type="eggNOG" id="KOG0237">
    <property type="taxonomic scope" value="Eukaryota"/>
</dbReference>
<evidence type="ECO:0000256" key="5">
    <source>
        <dbReference type="ARBA" id="ARBA00038345"/>
    </source>
</evidence>
<sequence length="194" mass="20570">MVESKFGSSGQSVVIEEFLDGDEISVLTFVDRSGAFKSLPPGQDHKRIFDGNKGPNTGGMGVYAPLSFLTSEDLKTIDRDIIRPTLEGLQAEECDLATILIACCTKKLQDVAIPVRPGFACNVVVAAGGYPESYRKGDIITVECCPSGVEIFHVGTEKSTDGQLRTAGGRVLCAASYGSTLEEAVSLAYRGVQG</sequence>
<dbReference type="GO" id="GO:0009113">
    <property type="term" value="P:purine nucleobase biosynthetic process"/>
    <property type="evidence" value="ECO:0007669"/>
    <property type="project" value="InterPro"/>
</dbReference>
<keyword evidence="1 10" id="KW-0436">Ligase</keyword>
<name>E9DX09_METAQ</name>
<dbReference type="HOGENOM" id="CLU_027420_0_0_1"/>
<dbReference type="PANTHER" id="PTHR43472:SF1">
    <property type="entry name" value="PHOSPHORIBOSYLAMINE--GLYCINE LIGASE, CHLOROPLASTIC"/>
    <property type="match status" value="1"/>
</dbReference>
<dbReference type="GO" id="GO:0006164">
    <property type="term" value="P:purine nucleotide biosynthetic process"/>
    <property type="evidence" value="ECO:0007669"/>
    <property type="project" value="UniProtKB-KW"/>
</dbReference>
<dbReference type="InterPro" id="IPR000115">
    <property type="entry name" value="PRibGlycinamide_synth"/>
</dbReference>
<dbReference type="PANTHER" id="PTHR43472">
    <property type="entry name" value="PHOSPHORIBOSYLAMINE--GLYCINE LIGASE"/>
    <property type="match status" value="1"/>
</dbReference>
<dbReference type="Gene3D" id="3.90.600.10">
    <property type="entry name" value="Phosphoribosylglycinamide synthetase, C-terminal domain"/>
    <property type="match status" value="1"/>
</dbReference>
<evidence type="ECO:0000313" key="10">
    <source>
        <dbReference type="EMBL" id="EFY91872.1"/>
    </source>
</evidence>
<dbReference type="GO" id="GO:0004641">
    <property type="term" value="F:phosphoribosylformylglycinamidine cyclo-ligase activity"/>
    <property type="evidence" value="ECO:0007669"/>
    <property type="project" value="UniProtKB-EC"/>
</dbReference>
<evidence type="ECO:0000313" key="11">
    <source>
        <dbReference type="Proteomes" id="UP000002499"/>
    </source>
</evidence>
<dbReference type="KEGG" id="maw:19246468"/>
<dbReference type="AlphaFoldDB" id="E9DX09"/>
<dbReference type="Gene3D" id="3.30.470.20">
    <property type="entry name" value="ATP-grasp fold, B domain"/>
    <property type="match status" value="1"/>
</dbReference>
<dbReference type="Proteomes" id="UP000002499">
    <property type="component" value="Unassembled WGS sequence"/>
</dbReference>
<dbReference type="InterPro" id="IPR020561">
    <property type="entry name" value="PRibGlycinamid_synth_ATP-grasp"/>
</dbReference>
<evidence type="ECO:0000256" key="4">
    <source>
        <dbReference type="ARBA" id="ARBA00022840"/>
    </source>
</evidence>
<dbReference type="SMART" id="SM01210">
    <property type="entry name" value="GARS_C"/>
    <property type="match status" value="1"/>
</dbReference>
<dbReference type="SUPFAM" id="SSF51246">
    <property type="entry name" value="Rudiment single hybrid motif"/>
    <property type="match status" value="1"/>
</dbReference>
<dbReference type="SUPFAM" id="SSF56059">
    <property type="entry name" value="Glutathione synthetase ATP-binding domain-like"/>
    <property type="match status" value="1"/>
</dbReference>
<evidence type="ECO:0000256" key="8">
    <source>
        <dbReference type="ARBA" id="ARBA00049057"/>
    </source>
</evidence>
<dbReference type="EMBL" id="GL698479">
    <property type="protein sequence ID" value="EFY91872.1"/>
    <property type="molecule type" value="Genomic_DNA"/>
</dbReference>
<dbReference type="Pfam" id="PF02843">
    <property type="entry name" value="GARS_C"/>
    <property type="match status" value="1"/>
</dbReference>